<name>A0A5A7UM46_CUCMM</name>
<dbReference type="Proteomes" id="UP000321393">
    <property type="component" value="Unassembled WGS sequence"/>
</dbReference>
<sequence length="84" mass="9111">MGKTEEGRNCLVDDSTPSERFKLPYKGGTDNMDDRVLHIGGTPKSMASLEGYDIALTYSENSKAPIGATNVPTRLLVIRGPLNE</sequence>
<feature type="region of interest" description="Disordered" evidence="1">
    <location>
        <begin position="1"/>
        <end position="27"/>
    </location>
</feature>
<dbReference type="EMBL" id="SSTE01008412">
    <property type="protein sequence ID" value="KAA0055657.1"/>
    <property type="molecule type" value="Genomic_DNA"/>
</dbReference>
<evidence type="ECO:0000313" key="2">
    <source>
        <dbReference type="EMBL" id="KAA0055657.1"/>
    </source>
</evidence>
<gene>
    <name evidence="2" type="ORF">E6C27_scaffold181G00250</name>
</gene>
<dbReference type="AlphaFoldDB" id="A0A5A7UM46"/>
<evidence type="ECO:0000256" key="1">
    <source>
        <dbReference type="SAM" id="MobiDB-lite"/>
    </source>
</evidence>
<protein>
    <submittedName>
        <fullName evidence="2">Uncharacterized protein</fullName>
    </submittedName>
</protein>
<reference evidence="2 3" key="1">
    <citation type="submission" date="2019-08" db="EMBL/GenBank/DDBJ databases">
        <title>Draft genome sequences of two oriental melons (Cucumis melo L. var makuwa).</title>
        <authorList>
            <person name="Kwon S.-Y."/>
        </authorList>
    </citation>
    <scope>NUCLEOTIDE SEQUENCE [LARGE SCALE GENOMIC DNA]</scope>
    <source>
        <strain evidence="3">cv. SW 3</strain>
        <tissue evidence="2">Leaf</tissue>
    </source>
</reference>
<organism evidence="2 3">
    <name type="scientific">Cucumis melo var. makuwa</name>
    <name type="common">Oriental melon</name>
    <dbReference type="NCBI Taxonomy" id="1194695"/>
    <lineage>
        <taxon>Eukaryota</taxon>
        <taxon>Viridiplantae</taxon>
        <taxon>Streptophyta</taxon>
        <taxon>Embryophyta</taxon>
        <taxon>Tracheophyta</taxon>
        <taxon>Spermatophyta</taxon>
        <taxon>Magnoliopsida</taxon>
        <taxon>eudicotyledons</taxon>
        <taxon>Gunneridae</taxon>
        <taxon>Pentapetalae</taxon>
        <taxon>rosids</taxon>
        <taxon>fabids</taxon>
        <taxon>Cucurbitales</taxon>
        <taxon>Cucurbitaceae</taxon>
        <taxon>Benincaseae</taxon>
        <taxon>Cucumis</taxon>
    </lineage>
</organism>
<accession>A0A5A7UM46</accession>
<comment type="caution">
    <text evidence="2">The sequence shown here is derived from an EMBL/GenBank/DDBJ whole genome shotgun (WGS) entry which is preliminary data.</text>
</comment>
<proteinExistence type="predicted"/>
<evidence type="ECO:0000313" key="3">
    <source>
        <dbReference type="Proteomes" id="UP000321393"/>
    </source>
</evidence>